<proteinExistence type="predicted"/>
<keyword evidence="1" id="KW-1133">Transmembrane helix</keyword>
<dbReference type="Proteomes" id="UP000199534">
    <property type="component" value="Unassembled WGS sequence"/>
</dbReference>
<sequence length="147" mass="15605">MHKIVKILLVVLGAIAAVLWFMLPEKEVPTAEAVASGAMNGMFIITYILLGIAVLFSLLFTLKNLFANPASLKKTLFVIVGFLIVVAVAYVLSDGADGTVEEMASRGVATTESTVKKIGAGLNVFFILTLIAVGSMLWGGVKKMTNK</sequence>
<keyword evidence="1" id="KW-0812">Transmembrane</keyword>
<feature type="transmembrane region" description="Helical" evidence="1">
    <location>
        <begin position="120"/>
        <end position="141"/>
    </location>
</feature>
<evidence type="ECO:0000313" key="3">
    <source>
        <dbReference type="Proteomes" id="UP000199534"/>
    </source>
</evidence>
<feature type="transmembrane region" description="Helical" evidence="1">
    <location>
        <begin position="43"/>
        <end position="62"/>
    </location>
</feature>
<gene>
    <name evidence="2" type="ORF">SAMN04490243_0685</name>
</gene>
<accession>A0A1I6FUC0</accession>
<protein>
    <submittedName>
        <fullName evidence="2">Uncharacterized protein</fullName>
    </submittedName>
</protein>
<name>A0A1I6FUC0_9FLAO</name>
<dbReference type="AlphaFoldDB" id="A0A1I6FUC0"/>
<dbReference type="RefSeq" id="WP_177218248.1">
    <property type="nucleotide sequence ID" value="NZ_FOYQ01000001.1"/>
</dbReference>
<evidence type="ECO:0000256" key="1">
    <source>
        <dbReference type="SAM" id="Phobius"/>
    </source>
</evidence>
<dbReference type="EMBL" id="FOYQ01000001">
    <property type="protein sequence ID" value="SFR33511.1"/>
    <property type="molecule type" value="Genomic_DNA"/>
</dbReference>
<feature type="transmembrane region" description="Helical" evidence="1">
    <location>
        <begin position="74"/>
        <end position="93"/>
    </location>
</feature>
<keyword evidence="3" id="KW-1185">Reference proteome</keyword>
<feature type="transmembrane region" description="Helical" evidence="1">
    <location>
        <begin position="7"/>
        <end position="23"/>
    </location>
</feature>
<reference evidence="2 3" key="1">
    <citation type="submission" date="2016-10" db="EMBL/GenBank/DDBJ databases">
        <authorList>
            <person name="de Groot N.N."/>
        </authorList>
    </citation>
    <scope>NUCLEOTIDE SEQUENCE [LARGE SCALE GENOMIC DNA]</scope>
    <source>
        <strain evidence="2 3">DSM 21019</strain>
    </source>
</reference>
<organism evidence="2 3">
    <name type="scientific">Robiginitalea myxolifaciens</name>
    <dbReference type="NCBI Taxonomy" id="400055"/>
    <lineage>
        <taxon>Bacteria</taxon>
        <taxon>Pseudomonadati</taxon>
        <taxon>Bacteroidota</taxon>
        <taxon>Flavobacteriia</taxon>
        <taxon>Flavobacteriales</taxon>
        <taxon>Flavobacteriaceae</taxon>
        <taxon>Robiginitalea</taxon>
    </lineage>
</organism>
<dbReference type="STRING" id="400055.SAMN04490243_0685"/>
<evidence type="ECO:0000313" key="2">
    <source>
        <dbReference type="EMBL" id="SFR33511.1"/>
    </source>
</evidence>
<keyword evidence="1" id="KW-0472">Membrane</keyword>